<organism evidence="1 2">
    <name type="scientific">Clostridium botulinum</name>
    <dbReference type="NCBI Taxonomy" id="1491"/>
    <lineage>
        <taxon>Bacteria</taxon>
        <taxon>Bacillati</taxon>
        <taxon>Bacillota</taxon>
        <taxon>Clostridia</taxon>
        <taxon>Eubacteriales</taxon>
        <taxon>Clostridiaceae</taxon>
        <taxon>Clostridium</taxon>
    </lineage>
</organism>
<evidence type="ECO:0000313" key="1">
    <source>
        <dbReference type="EMBL" id="NFA42990.1"/>
    </source>
</evidence>
<dbReference type="Gene3D" id="2.40.300.10">
    <property type="entry name" value="Head decoration protein D"/>
    <property type="match status" value="1"/>
</dbReference>
<dbReference type="Proteomes" id="UP000472355">
    <property type="component" value="Unassembled WGS sequence"/>
</dbReference>
<evidence type="ECO:0000313" key="2">
    <source>
        <dbReference type="Proteomes" id="UP000472355"/>
    </source>
</evidence>
<accession>A0A6M0SNW1</accession>
<gene>
    <name evidence="1" type="ORF">EXM65_10475</name>
</gene>
<dbReference type="EMBL" id="SGKU01000027">
    <property type="protein sequence ID" value="NFA42990.1"/>
    <property type="molecule type" value="Genomic_DNA"/>
</dbReference>
<protein>
    <submittedName>
        <fullName evidence="1">Uncharacterized protein</fullName>
    </submittedName>
</protein>
<name>A0A6M0SNW1_CLOBO</name>
<comment type="caution">
    <text evidence="1">The sequence shown here is derived from an EMBL/GenBank/DDBJ whole genome shotgun (WGS) entry which is preliminary data.</text>
</comment>
<proteinExistence type="predicted"/>
<sequence length="115" mass="12671">MEHAEYSPKNIFSGNIMPVVTNSIKLAAAQVASELSVVYYDSTKKEYFTVESETQKADASKAYGLSALDIASSDKEIEIPVYLTGEFKKECIVIPKGKDLDELTIALRSKGIFLK</sequence>
<dbReference type="AlphaFoldDB" id="A0A6M0SNW1"/>
<reference evidence="1 2" key="1">
    <citation type="submission" date="2019-02" db="EMBL/GenBank/DDBJ databases">
        <title>Genome sequencing of Clostridium botulinum clinical isolates.</title>
        <authorList>
            <person name="Brunt J."/>
            <person name="Van Vliet A.H.M."/>
            <person name="Stringer S.C."/>
            <person name="Grant K.A."/>
            <person name="Carter A.C."/>
            <person name="Peck M.W."/>
        </authorList>
    </citation>
    <scope>NUCLEOTIDE SEQUENCE [LARGE SCALE GENOMIC DNA]</scope>
    <source>
        <strain evidence="1 2">H113700579</strain>
    </source>
</reference>